<dbReference type="EC" id="3.6.-.-" evidence="10"/>
<keyword evidence="4 10" id="KW-0479">Metal-binding</keyword>
<dbReference type="CDD" id="cd04164">
    <property type="entry name" value="trmE"/>
    <property type="match status" value="1"/>
</dbReference>
<reference evidence="13" key="1">
    <citation type="submission" date="2022-06" db="EMBL/GenBank/DDBJ databases">
        <title>Vallitalea longa sp. nov., an anaerobic bacterium isolated from marine sediment.</title>
        <authorList>
            <person name="Hirano S."/>
            <person name="Terahara T."/>
            <person name="Mori K."/>
            <person name="Hamada M."/>
            <person name="Matsumoto R."/>
            <person name="Kobayashi T."/>
        </authorList>
    </citation>
    <scope>NUCLEOTIDE SEQUENCE</scope>
    <source>
        <strain evidence="13">SH18-1</strain>
    </source>
</reference>
<evidence type="ECO:0000313" key="14">
    <source>
        <dbReference type="Proteomes" id="UP001144256"/>
    </source>
</evidence>
<evidence type="ECO:0000259" key="12">
    <source>
        <dbReference type="PROSITE" id="PS51709"/>
    </source>
</evidence>
<comment type="subcellular location">
    <subcellularLocation>
        <location evidence="10">Cytoplasm</location>
    </subcellularLocation>
</comment>
<feature type="binding site" evidence="10">
    <location>
        <position position="251"/>
    </location>
    <ligand>
        <name>K(+)</name>
        <dbReference type="ChEBI" id="CHEBI:29103"/>
    </ligand>
</feature>
<name>A0A9W5YFM2_9FIRM</name>
<dbReference type="InterPro" id="IPR027266">
    <property type="entry name" value="TrmE/GcvT-like"/>
</dbReference>
<dbReference type="InterPro" id="IPR027368">
    <property type="entry name" value="MnmE_dom2"/>
</dbReference>
<feature type="binding site" evidence="10">
    <location>
        <position position="87"/>
    </location>
    <ligand>
        <name>(6S)-5-formyl-5,6,7,8-tetrahydrofolate</name>
        <dbReference type="ChEBI" id="CHEBI:57457"/>
    </ligand>
</feature>
<dbReference type="GO" id="GO:0002098">
    <property type="term" value="P:tRNA wobble uridine modification"/>
    <property type="evidence" value="ECO:0007669"/>
    <property type="project" value="TreeGrafter"/>
</dbReference>
<dbReference type="InterPro" id="IPR006073">
    <property type="entry name" value="GTP-bd"/>
</dbReference>
<organism evidence="13 14">
    <name type="scientific">Vallitalea longa</name>
    <dbReference type="NCBI Taxonomy" id="2936439"/>
    <lineage>
        <taxon>Bacteria</taxon>
        <taxon>Bacillati</taxon>
        <taxon>Bacillota</taxon>
        <taxon>Clostridia</taxon>
        <taxon>Lachnospirales</taxon>
        <taxon>Vallitaleaceae</taxon>
        <taxon>Vallitalea</taxon>
    </lineage>
</organism>
<dbReference type="PANTHER" id="PTHR42714:SF2">
    <property type="entry name" value="TRNA MODIFICATION GTPASE GTPBP3, MITOCHONDRIAL"/>
    <property type="match status" value="1"/>
</dbReference>
<dbReference type="CDD" id="cd14858">
    <property type="entry name" value="TrmE_N"/>
    <property type="match status" value="1"/>
</dbReference>
<dbReference type="AlphaFoldDB" id="A0A9W5YFM2"/>
<evidence type="ECO:0000256" key="8">
    <source>
        <dbReference type="ARBA" id="ARBA00022958"/>
    </source>
</evidence>
<dbReference type="Proteomes" id="UP001144256">
    <property type="component" value="Unassembled WGS sequence"/>
</dbReference>
<dbReference type="NCBIfam" id="NF003661">
    <property type="entry name" value="PRK05291.1-3"/>
    <property type="match status" value="1"/>
</dbReference>
<dbReference type="EMBL" id="BRLB01000008">
    <property type="protein sequence ID" value="GKX30313.1"/>
    <property type="molecule type" value="Genomic_DNA"/>
</dbReference>
<dbReference type="PROSITE" id="PS51709">
    <property type="entry name" value="G_TRME"/>
    <property type="match status" value="1"/>
</dbReference>
<dbReference type="InterPro" id="IPR025867">
    <property type="entry name" value="MnmE_helical"/>
</dbReference>
<evidence type="ECO:0000313" key="13">
    <source>
        <dbReference type="EMBL" id="GKX30313.1"/>
    </source>
</evidence>
<evidence type="ECO:0000256" key="9">
    <source>
        <dbReference type="ARBA" id="ARBA00023134"/>
    </source>
</evidence>
<dbReference type="NCBIfam" id="TIGR00450">
    <property type="entry name" value="mnmE_trmE_thdF"/>
    <property type="match status" value="1"/>
</dbReference>
<dbReference type="InterPro" id="IPR004520">
    <property type="entry name" value="GTPase_MnmE"/>
</dbReference>
<keyword evidence="3 10" id="KW-0819">tRNA processing</keyword>
<dbReference type="FunFam" id="3.40.50.300:FF:000494">
    <property type="entry name" value="tRNA modification GTPase MnmE"/>
    <property type="match status" value="1"/>
</dbReference>
<keyword evidence="7 10" id="KW-0460">Magnesium</keyword>
<feature type="domain" description="TrmE-type G" evidence="12">
    <location>
        <begin position="222"/>
        <end position="381"/>
    </location>
</feature>
<dbReference type="GO" id="GO:0005525">
    <property type="term" value="F:GTP binding"/>
    <property type="evidence" value="ECO:0007669"/>
    <property type="project" value="UniProtKB-UniRule"/>
</dbReference>
<dbReference type="SUPFAM" id="SSF52540">
    <property type="entry name" value="P-loop containing nucleoside triphosphate hydrolases"/>
    <property type="match status" value="1"/>
</dbReference>
<dbReference type="InterPro" id="IPR005225">
    <property type="entry name" value="Small_GTP-bd"/>
</dbReference>
<keyword evidence="14" id="KW-1185">Reference proteome</keyword>
<feature type="binding site" evidence="10">
    <location>
        <position position="253"/>
    </location>
    <ligand>
        <name>K(+)</name>
        <dbReference type="ChEBI" id="CHEBI:29103"/>
    </ligand>
</feature>
<feature type="binding site" evidence="10">
    <location>
        <position position="257"/>
    </location>
    <ligand>
        <name>Mg(2+)</name>
        <dbReference type="ChEBI" id="CHEBI:18420"/>
    </ligand>
</feature>
<dbReference type="GO" id="GO:0042802">
    <property type="term" value="F:identical protein binding"/>
    <property type="evidence" value="ECO:0007669"/>
    <property type="project" value="UniProtKB-ARBA"/>
</dbReference>
<evidence type="ECO:0000256" key="2">
    <source>
        <dbReference type="ARBA" id="ARBA00022490"/>
    </source>
</evidence>
<feature type="binding site" evidence="10">
    <location>
        <begin position="276"/>
        <end position="279"/>
    </location>
    <ligand>
        <name>GTP</name>
        <dbReference type="ChEBI" id="CHEBI:37565"/>
    </ligand>
</feature>
<dbReference type="Gene3D" id="3.40.50.300">
    <property type="entry name" value="P-loop containing nucleotide triphosphate hydrolases"/>
    <property type="match status" value="1"/>
</dbReference>
<comment type="caution">
    <text evidence="13">The sequence shown here is derived from an EMBL/GenBank/DDBJ whole genome shotgun (WGS) entry which is preliminary data.</text>
</comment>
<dbReference type="GO" id="GO:0046872">
    <property type="term" value="F:metal ion binding"/>
    <property type="evidence" value="ECO:0007669"/>
    <property type="project" value="UniProtKB-KW"/>
</dbReference>
<feature type="binding site" evidence="10">
    <location>
        <position position="126"/>
    </location>
    <ligand>
        <name>(6S)-5-formyl-5,6,7,8-tetrahydrofolate</name>
        <dbReference type="ChEBI" id="CHEBI:57457"/>
    </ligand>
</feature>
<keyword evidence="9 10" id="KW-0342">GTP-binding</keyword>
<feature type="binding site" evidence="10">
    <location>
        <position position="460"/>
    </location>
    <ligand>
        <name>(6S)-5-formyl-5,6,7,8-tetrahydrofolate</name>
        <dbReference type="ChEBI" id="CHEBI:57457"/>
    </ligand>
</feature>
<dbReference type="Pfam" id="PF10396">
    <property type="entry name" value="TrmE_N"/>
    <property type="match status" value="1"/>
</dbReference>
<keyword evidence="6 10" id="KW-0378">Hydrolase</keyword>
<proteinExistence type="inferred from homology"/>
<gene>
    <name evidence="10 13" type="primary">mnmE</name>
    <name evidence="10" type="synonym">trmE</name>
    <name evidence="13" type="ORF">SH1V18_27930</name>
</gene>
<evidence type="ECO:0000256" key="10">
    <source>
        <dbReference type="HAMAP-Rule" id="MF_00379"/>
    </source>
</evidence>
<dbReference type="InterPro" id="IPR027417">
    <property type="entry name" value="P-loop_NTPase"/>
</dbReference>
<comment type="similarity">
    <text evidence="1 10 11">Belongs to the TRAFAC class TrmE-Era-EngA-EngB-Septin-like GTPase superfamily. TrmE GTPase family.</text>
</comment>
<dbReference type="InterPro" id="IPR031168">
    <property type="entry name" value="G_TrmE"/>
</dbReference>
<evidence type="ECO:0000256" key="11">
    <source>
        <dbReference type="RuleBase" id="RU003313"/>
    </source>
</evidence>
<keyword evidence="2 10" id="KW-0963">Cytoplasm</keyword>
<comment type="function">
    <text evidence="10">Exhibits a very high intrinsic GTPase hydrolysis rate. Involved in the addition of a carboxymethylaminomethyl (cmnm) group at the wobble position (U34) of certain tRNAs, forming tRNA-cmnm(5)s(2)U34.</text>
</comment>
<comment type="caution">
    <text evidence="10">Lacks conserved residue(s) required for the propagation of feature annotation.</text>
</comment>
<protein>
    <recommendedName>
        <fullName evidence="10">tRNA modification GTPase MnmE</fullName>
        <ecNumber evidence="10">3.6.-.-</ecNumber>
    </recommendedName>
</protein>
<sequence>MLNNTIAAISTSLSASGIGIIRISGEDAINVGDKIFVSKKNRKLVDQKTHTIHYGNIVDPKNNQIIDEVLVSVMKEPNTYTKENIIEINCHGGVIVMQKILHLVLENGARLAEPGEFTKRAFLNGRMDLSSAEAVIDIINAKTNLSLESSVSQLKGNIYREIKSIRSKLLELIAHIEASIDYPEYDYDELSEDLVKNNLGTIKKRIEKLLNSVDDGKIIREGIKTVIVGKPNVGKSSLMNALLNEDRAIVTDVAGTTRDVLEEYMNIKGVPLRIVDTAGIRKTEDIVEKIGVNKSKELVEKADLIIMIIDASTELTEEDQYIFNLIKDKKTIILLNKIDLPVKITEELVNKEVENTKVISTSLINRKGLDDIEKAIKDMFLIGDIDFNDNLYITNVRHKLSLENAIDSLDAVNNSIEVGMPEDCWSIDIKNSYDYLGEITGDSVNEDIISQIFSQFCLGK</sequence>
<feature type="binding site" evidence="10">
    <location>
        <begin position="232"/>
        <end position="237"/>
    </location>
    <ligand>
        <name>GTP</name>
        <dbReference type="ChEBI" id="CHEBI:37565"/>
    </ligand>
</feature>
<feature type="binding site" evidence="10">
    <location>
        <position position="22"/>
    </location>
    <ligand>
        <name>(6S)-5-formyl-5,6,7,8-tetrahydrofolate</name>
        <dbReference type="ChEBI" id="CHEBI:57457"/>
    </ligand>
</feature>
<dbReference type="GO" id="GO:0003924">
    <property type="term" value="F:GTPase activity"/>
    <property type="evidence" value="ECO:0007669"/>
    <property type="project" value="UniProtKB-UniRule"/>
</dbReference>
<evidence type="ECO:0000256" key="7">
    <source>
        <dbReference type="ARBA" id="ARBA00022842"/>
    </source>
</evidence>
<dbReference type="Gene3D" id="3.30.1360.120">
    <property type="entry name" value="Probable tRNA modification gtpase trme, domain 1"/>
    <property type="match status" value="1"/>
</dbReference>
<dbReference type="Pfam" id="PF12631">
    <property type="entry name" value="MnmE_helical"/>
    <property type="match status" value="1"/>
</dbReference>
<evidence type="ECO:0000256" key="6">
    <source>
        <dbReference type="ARBA" id="ARBA00022801"/>
    </source>
</evidence>
<feature type="binding site" evidence="10">
    <location>
        <position position="236"/>
    </location>
    <ligand>
        <name>Mg(2+)</name>
        <dbReference type="ChEBI" id="CHEBI:18420"/>
    </ligand>
</feature>
<dbReference type="Gene3D" id="1.20.120.430">
    <property type="entry name" value="tRNA modification GTPase MnmE domain 2"/>
    <property type="match status" value="1"/>
</dbReference>
<feature type="binding site" evidence="10">
    <location>
        <position position="256"/>
    </location>
    <ligand>
        <name>K(+)</name>
        <dbReference type="ChEBI" id="CHEBI:29103"/>
    </ligand>
</feature>
<dbReference type="HAMAP" id="MF_00379">
    <property type="entry name" value="GTPase_MnmE"/>
    <property type="match status" value="1"/>
</dbReference>
<keyword evidence="5 10" id="KW-0547">Nucleotide-binding</keyword>
<dbReference type="FunFam" id="3.30.1360.120:FF:000003">
    <property type="entry name" value="tRNA modification GTPase MnmE"/>
    <property type="match status" value="1"/>
</dbReference>
<dbReference type="SUPFAM" id="SSF116878">
    <property type="entry name" value="TrmE connector domain"/>
    <property type="match status" value="1"/>
</dbReference>
<evidence type="ECO:0000256" key="3">
    <source>
        <dbReference type="ARBA" id="ARBA00022694"/>
    </source>
</evidence>
<dbReference type="Pfam" id="PF01926">
    <property type="entry name" value="MMR_HSR1"/>
    <property type="match status" value="1"/>
</dbReference>
<evidence type="ECO:0000256" key="5">
    <source>
        <dbReference type="ARBA" id="ARBA00022741"/>
    </source>
</evidence>
<feature type="binding site" evidence="10">
    <location>
        <position position="232"/>
    </location>
    <ligand>
        <name>K(+)</name>
        <dbReference type="ChEBI" id="CHEBI:29103"/>
    </ligand>
</feature>
<dbReference type="PRINTS" id="PR00326">
    <property type="entry name" value="GTP1OBG"/>
</dbReference>
<dbReference type="PANTHER" id="PTHR42714">
    <property type="entry name" value="TRNA MODIFICATION GTPASE GTPBP3"/>
    <property type="match status" value="1"/>
</dbReference>
<dbReference type="RefSeq" id="WP_281816393.1">
    <property type="nucleotide sequence ID" value="NZ_BRLB01000008.1"/>
</dbReference>
<feature type="binding site" evidence="10">
    <location>
        <begin position="251"/>
        <end position="257"/>
    </location>
    <ligand>
        <name>GTP</name>
        <dbReference type="ChEBI" id="CHEBI:37565"/>
    </ligand>
</feature>
<dbReference type="GO" id="GO:0005829">
    <property type="term" value="C:cytosol"/>
    <property type="evidence" value="ECO:0007669"/>
    <property type="project" value="TreeGrafter"/>
</dbReference>
<dbReference type="GO" id="GO:0030488">
    <property type="term" value="P:tRNA methylation"/>
    <property type="evidence" value="ECO:0007669"/>
    <property type="project" value="TreeGrafter"/>
</dbReference>
<accession>A0A9W5YFM2</accession>
<dbReference type="InterPro" id="IPR018948">
    <property type="entry name" value="GTP-bd_TrmE_N"/>
</dbReference>
<keyword evidence="8 10" id="KW-0630">Potassium</keyword>
<dbReference type="NCBIfam" id="TIGR00231">
    <property type="entry name" value="small_GTP"/>
    <property type="match status" value="1"/>
</dbReference>
<evidence type="ECO:0000256" key="4">
    <source>
        <dbReference type="ARBA" id="ARBA00022723"/>
    </source>
</evidence>
<comment type="subunit">
    <text evidence="10">Homodimer. Heterotetramer of two MnmE and two MnmG subunits.</text>
</comment>
<evidence type="ECO:0000256" key="1">
    <source>
        <dbReference type="ARBA" id="ARBA00011043"/>
    </source>
</evidence>
<comment type="cofactor">
    <cofactor evidence="10">
        <name>K(+)</name>
        <dbReference type="ChEBI" id="CHEBI:29103"/>
    </cofactor>
    <text evidence="10">Binds 1 potassium ion per subunit.</text>
</comment>